<evidence type="ECO:0000313" key="2">
    <source>
        <dbReference type="Proteomes" id="UP000814033"/>
    </source>
</evidence>
<accession>A0ACB8RNR6</accession>
<keyword evidence="2" id="KW-1185">Reference proteome</keyword>
<protein>
    <submittedName>
        <fullName evidence="1">Uncharacterized protein</fullName>
    </submittedName>
</protein>
<feature type="non-terminal residue" evidence="1">
    <location>
        <position position="1"/>
    </location>
</feature>
<feature type="non-terminal residue" evidence="1">
    <location>
        <position position="74"/>
    </location>
</feature>
<reference evidence="1" key="2">
    <citation type="journal article" date="2022" name="New Phytol.">
        <title>Evolutionary transition to the ectomycorrhizal habit in the genomes of a hyperdiverse lineage of mushroom-forming fungi.</title>
        <authorList>
            <person name="Looney B."/>
            <person name="Miyauchi S."/>
            <person name="Morin E."/>
            <person name="Drula E."/>
            <person name="Courty P.E."/>
            <person name="Kohler A."/>
            <person name="Kuo A."/>
            <person name="LaButti K."/>
            <person name="Pangilinan J."/>
            <person name="Lipzen A."/>
            <person name="Riley R."/>
            <person name="Andreopoulos W."/>
            <person name="He G."/>
            <person name="Johnson J."/>
            <person name="Nolan M."/>
            <person name="Tritt A."/>
            <person name="Barry K.W."/>
            <person name="Grigoriev I.V."/>
            <person name="Nagy L.G."/>
            <person name="Hibbett D."/>
            <person name="Henrissat B."/>
            <person name="Matheny P.B."/>
            <person name="Labbe J."/>
            <person name="Martin F.M."/>
        </authorList>
    </citation>
    <scope>NUCLEOTIDE SEQUENCE</scope>
    <source>
        <strain evidence="1">FP105234-sp</strain>
    </source>
</reference>
<dbReference type="EMBL" id="MU275950">
    <property type="protein sequence ID" value="KAI0045512.1"/>
    <property type="molecule type" value="Genomic_DNA"/>
</dbReference>
<organism evidence="1 2">
    <name type="scientific">Auriscalpium vulgare</name>
    <dbReference type="NCBI Taxonomy" id="40419"/>
    <lineage>
        <taxon>Eukaryota</taxon>
        <taxon>Fungi</taxon>
        <taxon>Dikarya</taxon>
        <taxon>Basidiomycota</taxon>
        <taxon>Agaricomycotina</taxon>
        <taxon>Agaricomycetes</taxon>
        <taxon>Russulales</taxon>
        <taxon>Auriscalpiaceae</taxon>
        <taxon>Auriscalpium</taxon>
    </lineage>
</organism>
<dbReference type="Proteomes" id="UP000814033">
    <property type="component" value="Unassembled WGS sequence"/>
</dbReference>
<name>A0ACB8RNR6_9AGAM</name>
<proteinExistence type="predicted"/>
<sequence>DNGKPFVKALEFLESMYHIRHIRISGYNSRANGIVERSHYDVRQALFKAADGDQSQWARTAHSVFWSERLTVRK</sequence>
<comment type="caution">
    <text evidence="1">The sequence shown here is derived from an EMBL/GenBank/DDBJ whole genome shotgun (WGS) entry which is preliminary data.</text>
</comment>
<evidence type="ECO:0000313" key="1">
    <source>
        <dbReference type="EMBL" id="KAI0045512.1"/>
    </source>
</evidence>
<reference evidence="1" key="1">
    <citation type="submission" date="2021-02" db="EMBL/GenBank/DDBJ databases">
        <authorList>
            <consortium name="DOE Joint Genome Institute"/>
            <person name="Ahrendt S."/>
            <person name="Looney B.P."/>
            <person name="Miyauchi S."/>
            <person name="Morin E."/>
            <person name="Drula E."/>
            <person name="Courty P.E."/>
            <person name="Chicoki N."/>
            <person name="Fauchery L."/>
            <person name="Kohler A."/>
            <person name="Kuo A."/>
            <person name="Labutti K."/>
            <person name="Pangilinan J."/>
            <person name="Lipzen A."/>
            <person name="Riley R."/>
            <person name="Andreopoulos W."/>
            <person name="He G."/>
            <person name="Johnson J."/>
            <person name="Barry K.W."/>
            <person name="Grigoriev I.V."/>
            <person name="Nagy L."/>
            <person name="Hibbett D."/>
            <person name="Henrissat B."/>
            <person name="Matheny P.B."/>
            <person name="Labbe J."/>
            <person name="Martin F."/>
        </authorList>
    </citation>
    <scope>NUCLEOTIDE SEQUENCE</scope>
    <source>
        <strain evidence="1">FP105234-sp</strain>
    </source>
</reference>
<gene>
    <name evidence="1" type="ORF">FA95DRAFT_1461532</name>
</gene>